<dbReference type="InterPro" id="IPR013103">
    <property type="entry name" value="RVT_2"/>
</dbReference>
<feature type="domain" description="Retroviral polymerase SH3-like" evidence="3">
    <location>
        <begin position="507"/>
        <end position="565"/>
    </location>
</feature>
<organism evidence="4">
    <name type="scientific">Fagus sylvatica</name>
    <name type="common">Beechnut</name>
    <dbReference type="NCBI Taxonomy" id="28930"/>
    <lineage>
        <taxon>Eukaryota</taxon>
        <taxon>Viridiplantae</taxon>
        <taxon>Streptophyta</taxon>
        <taxon>Embryophyta</taxon>
        <taxon>Tracheophyta</taxon>
        <taxon>Spermatophyta</taxon>
        <taxon>Magnoliopsida</taxon>
        <taxon>eudicotyledons</taxon>
        <taxon>Gunneridae</taxon>
        <taxon>Pentapetalae</taxon>
        <taxon>rosids</taxon>
        <taxon>fabids</taxon>
        <taxon>Fagales</taxon>
        <taxon>Fagaceae</taxon>
        <taxon>Fagus</taxon>
    </lineage>
</organism>
<name>A0A2N9IVR8_FAGSY</name>
<dbReference type="PANTHER" id="PTHR11439">
    <property type="entry name" value="GAG-POL-RELATED RETROTRANSPOSON"/>
    <property type="match status" value="1"/>
</dbReference>
<evidence type="ECO:0000259" key="3">
    <source>
        <dbReference type="Pfam" id="PF25597"/>
    </source>
</evidence>
<evidence type="ECO:0000259" key="2">
    <source>
        <dbReference type="Pfam" id="PF07727"/>
    </source>
</evidence>
<feature type="domain" description="Reverse transcriptase Ty1/copia-type" evidence="2">
    <location>
        <begin position="762"/>
        <end position="1004"/>
    </location>
</feature>
<dbReference type="Pfam" id="PF25597">
    <property type="entry name" value="SH3_retrovirus"/>
    <property type="match status" value="1"/>
</dbReference>
<dbReference type="InterPro" id="IPR043502">
    <property type="entry name" value="DNA/RNA_pol_sf"/>
</dbReference>
<feature type="compositionally biased region" description="Polar residues" evidence="1">
    <location>
        <begin position="260"/>
        <end position="301"/>
    </location>
</feature>
<sequence length="1237" mass="136900">MASSSTSLSLSAANLHNLITIVSVKLKASNYLIWRMQILPLIQSLQLMNHLTDEAPDSMILKESGELNPNPKIQEWSNTDLLLRSWITGTLSEEALGHVVGMTTAREVWTSLEVAYLQATKEREIQLKRQLQMPKKEGTSLGEYLMQFKSICDSLAAIQKPVSDEDKTVQLSHCLGKKYEVFNTTMLSKPPFPTFNQFITALQGYDMRIQGNQIEEKEETNHNMAFIAQHNRGRGRAYSRGRTHGHSFSSRGRGFVPANFSPNSSGRGHNPYSSQFSPHNNHSGTQSKGSTFQANHNPQSQKPSIQCQICDRFGHPASKCWYRYDYSHESTDNLSQALVSTTLSDTQDQDPTWYTDTGATSHMTYDKGNLQHSSLYNGYNHVIVGNGTRLKISHIKDQTTGKILAMGHRKDGLYALEEGGAIEALVAIKSGTPEQNGIAERKHRHLVETGLTMLFHAQLPKYLWVDAFTTAVYLINRLPSSVLQMQTPFYKLYGIHPTYSSLKVFGCRCFPYLRDYSKNKFGAKSYPCIFLGYSPTHKGYRCLHPPTKRVYLSRHVVFDETIFPITLAPPVLHGCNPLHLLLGSPAPATCPAPPVVSTPAPLVMSLPPPAPISPNISASVTAGLEAPQLVPCAPESSSPSTDVSVALQSVSPAPGPSTTPSMELSSSDDPQTSTVAAPASSSTDSAPLSGELYIDLPIAPAPAPPAPTNMHPMLTRKKAREQLGLVALKVTESTEPKSVKSALQSPHWLAAMRDELSALKQNHTWELVPRKDDMNVVGSRWVFKTKLKSDGSIERFKARLVAQGYTQSLGVDFFETFSPVIKPPTIRLVLSLALIHGWSLRQLDVKNAFLHGTLKEVVYMEQPPGFSSSIFPNHVCRLHKALYGLKQAPRAWFDRFSSFLLRLGFTCSTADSSLFIFRSEDSILLLLVYVDDIIVTSNKQALLSRLVSRLSSEFSMKDLGPLHYFLGIEVLPFSGGLFLSQQKYARDLIARSSMSGCNPIGTPLAQKHNLRRDDPILVDATNYRSIVGALQYITLTRPDLTHAVNLVCQFMHQPGASHFQAVKRILRYLQGTLDYGLRLLSRSSLSLYGFSDADWAGCLDTRRSTTGYCIYLGANCISWASKKQPTVSRSSAEAEYRSMSTTTAELTWLIALHLTVNPVFHARTKHIELDVHFVREKVAAGDLVTRFVPTHLQIADVFTKALSKDSFHGLRSKLGVLPLPTSSLRGSDKSNKSLATN</sequence>
<dbReference type="PANTHER" id="PTHR11439:SF524">
    <property type="entry name" value="RNA-DIRECTED DNA POLYMERASE, PROTEIN KINASE RLK-PELLE-DLSV FAMILY"/>
    <property type="match status" value="1"/>
</dbReference>
<dbReference type="SUPFAM" id="SSF53098">
    <property type="entry name" value="Ribonuclease H-like"/>
    <property type="match status" value="1"/>
</dbReference>
<dbReference type="Gene3D" id="3.30.420.10">
    <property type="entry name" value="Ribonuclease H-like superfamily/Ribonuclease H"/>
    <property type="match status" value="1"/>
</dbReference>
<reference evidence="4" key="1">
    <citation type="submission" date="2018-02" db="EMBL/GenBank/DDBJ databases">
        <authorList>
            <person name="Cohen D.B."/>
            <person name="Kent A.D."/>
        </authorList>
    </citation>
    <scope>NUCLEOTIDE SEQUENCE</scope>
</reference>
<feature type="compositionally biased region" description="Low complexity" evidence="1">
    <location>
        <begin position="670"/>
        <end position="688"/>
    </location>
</feature>
<dbReference type="AlphaFoldDB" id="A0A2N9IVR8"/>
<feature type="compositionally biased region" description="Polar residues" evidence="1">
    <location>
        <begin position="635"/>
        <end position="669"/>
    </location>
</feature>
<dbReference type="SUPFAM" id="SSF56672">
    <property type="entry name" value="DNA/RNA polymerases"/>
    <property type="match status" value="1"/>
</dbReference>
<feature type="compositionally biased region" description="Basic residues" evidence="1">
    <location>
        <begin position="231"/>
        <end position="245"/>
    </location>
</feature>
<accession>A0A2N9IVR8</accession>
<dbReference type="InterPro" id="IPR057670">
    <property type="entry name" value="SH3_retrovirus"/>
</dbReference>
<dbReference type="CDD" id="cd09272">
    <property type="entry name" value="RNase_HI_RT_Ty1"/>
    <property type="match status" value="1"/>
</dbReference>
<proteinExistence type="predicted"/>
<dbReference type="Pfam" id="PF07727">
    <property type="entry name" value="RVT_2"/>
    <property type="match status" value="1"/>
</dbReference>
<dbReference type="GO" id="GO:0003676">
    <property type="term" value="F:nucleic acid binding"/>
    <property type="evidence" value="ECO:0007669"/>
    <property type="project" value="InterPro"/>
</dbReference>
<evidence type="ECO:0000256" key="1">
    <source>
        <dbReference type="SAM" id="MobiDB-lite"/>
    </source>
</evidence>
<protein>
    <submittedName>
        <fullName evidence="4">Uncharacterized protein</fullName>
    </submittedName>
</protein>
<dbReference type="EMBL" id="OIVN01006272">
    <property type="protein sequence ID" value="SPD29506.1"/>
    <property type="molecule type" value="Genomic_DNA"/>
</dbReference>
<feature type="region of interest" description="Disordered" evidence="1">
    <location>
        <begin position="631"/>
        <end position="688"/>
    </location>
</feature>
<feature type="region of interest" description="Disordered" evidence="1">
    <location>
        <begin position="231"/>
        <end position="301"/>
    </location>
</feature>
<dbReference type="Pfam" id="PF14223">
    <property type="entry name" value="Retrotran_gag_2"/>
    <property type="match status" value="1"/>
</dbReference>
<gene>
    <name evidence="4" type="ORF">FSB_LOCUS57388</name>
</gene>
<dbReference type="InterPro" id="IPR036397">
    <property type="entry name" value="RNaseH_sf"/>
</dbReference>
<evidence type="ECO:0000313" key="4">
    <source>
        <dbReference type="EMBL" id="SPD29506.1"/>
    </source>
</evidence>
<dbReference type="InterPro" id="IPR012337">
    <property type="entry name" value="RNaseH-like_sf"/>
</dbReference>